<dbReference type="RefSeq" id="WP_344833325.1">
    <property type="nucleotide sequence ID" value="NZ_BAAAUV010000015.1"/>
</dbReference>
<gene>
    <name evidence="8" type="ORF">GCM10010468_53020</name>
</gene>
<feature type="transmembrane region" description="Helical" evidence="6">
    <location>
        <begin position="180"/>
        <end position="199"/>
    </location>
</feature>
<keyword evidence="3 6" id="KW-0812">Transmembrane</keyword>
<dbReference type="PANTHER" id="PTHR42718:SF9">
    <property type="entry name" value="MAJOR FACILITATOR SUPERFAMILY MULTIDRUG TRANSPORTER MFSC"/>
    <property type="match status" value="1"/>
</dbReference>
<feature type="transmembrane region" description="Helical" evidence="6">
    <location>
        <begin position="147"/>
        <end position="168"/>
    </location>
</feature>
<evidence type="ECO:0000256" key="2">
    <source>
        <dbReference type="ARBA" id="ARBA00022448"/>
    </source>
</evidence>
<proteinExistence type="predicted"/>
<dbReference type="Proteomes" id="UP001501237">
    <property type="component" value="Unassembled WGS sequence"/>
</dbReference>
<feature type="transmembrane region" description="Helical" evidence="6">
    <location>
        <begin position="375"/>
        <end position="393"/>
    </location>
</feature>
<feature type="domain" description="Major facilitator superfamily (MFS) profile" evidence="7">
    <location>
        <begin position="24"/>
        <end position="473"/>
    </location>
</feature>
<keyword evidence="9" id="KW-1185">Reference proteome</keyword>
<dbReference type="SUPFAM" id="SSF103473">
    <property type="entry name" value="MFS general substrate transporter"/>
    <property type="match status" value="2"/>
</dbReference>
<dbReference type="InterPro" id="IPR020846">
    <property type="entry name" value="MFS_dom"/>
</dbReference>
<feature type="transmembrane region" description="Helical" evidence="6">
    <location>
        <begin position="349"/>
        <end position="369"/>
    </location>
</feature>
<dbReference type="EMBL" id="BAAAUV010000015">
    <property type="protein sequence ID" value="GAA3225398.1"/>
    <property type="molecule type" value="Genomic_DNA"/>
</dbReference>
<organism evidence="8 9">
    <name type="scientific">Actinocorallia longicatena</name>
    <dbReference type="NCBI Taxonomy" id="111803"/>
    <lineage>
        <taxon>Bacteria</taxon>
        <taxon>Bacillati</taxon>
        <taxon>Actinomycetota</taxon>
        <taxon>Actinomycetes</taxon>
        <taxon>Streptosporangiales</taxon>
        <taxon>Thermomonosporaceae</taxon>
        <taxon>Actinocorallia</taxon>
    </lineage>
</organism>
<comment type="caution">
    <text evidence="8">The sequence shown here is derived from an EMBL/GenBank/DDBJ whole genome shotgun (WGS) entry which is preliminary data.</text>
</comment>
<evidence type="ECO:0000256" key="6">
    <source>
        <dbReference type="SAM" id="Phobius"/>
    </source>
</evidence>
<protein>
    <submittedName>
        <fullName evidence="8">MFS transporter</fullName>
    </submittedName>
</protein>
<feature type="transmembrane region" description="Helical" evidence="6">
    <location>
        <begin position="414"/>
        <end position="434"/>
    </location>
</feature>
<reference evidence="9" key="1">
    <citation type="journal article" date="2019" name="Int. J. Syst. Evol. Microbiol.">
        <title>The Global Catalogue of Microorganisms (GCM) 10K type strain sequencing project: providing services to taxonomists for standard genome sequencing and annotation.</title>
        <authorList>
            <consortium name="The Broad Institute Genomics Platform"/>
            <consortium name="The Broad Institute Genome Sequencing Center for Infectious Disease"/>
            <person name="Wu L."/>
            <person name="Ma J."/>
        </authorList>
    </citation>
    <scope>NUCLEOTIDE SEQUENCE [LARGE SCALE GENOMIC DNA]</scope>
    <source>
        <strain evidence="9">JCM 9377</strain>
    </source>
</reference>
<dbReference type="CDD" id="cd17504">
    <property type="entry name" value="MFS_MMR_MDR_like"/>
    <property type="match status" value="1"/>
</dbReference>
<feature type="transmembrane region" description="Helical" evidence="6">
    <location>
        <begin position="90"/>
        <end position="107"/>
    </location>
</feature>
<evidence type="ECO:0000259" key="7">
    <source>
        <dbReference type="PROSITE" id="PS50850"/>
    </source>
</evidence>
<feature type="transmembrane region" description="Helical" evidence="6">
    <location>
        <begin position="322"/>
        <end position="342"/>
    </location>
</feature>
<keyword evidence="5 6" id="KW-0472">Membrane</keyword>
<dbReference type="Pfam" id="PF07690">
    <property type="entry name" value="MFS_1"/>
    <property type="match status" value="1"/>
</dbReference>
<comment type="subcellular location">
    <subcellularLocation>
        <location evidence="1">Cell membrane</location>
        <topology evidence="1">Multi-pass membrane protein</topology>
    </subcellularLocation>
</comment>
<accession>A0ABP6QFM6</accession>
<dbReference type="InterPro" id="IPR036259">
    <property type="entry name" value="MFS_trans_sf"/>
</dbReference>
<feature type="transmembrane region" description="Helical" evidence="6">
    <location>
        <begin position="446"/>
        <end position="470"/>
    </location>
</feature>
<feature type="transmembrane region" description="Helical" evidence="6">
    <location>
        <begin position="211"/>
        <end position="228"/>
    </location>
</feature>
<evidence type="ECO:0000256" key="3">
    <source>
        <dbReference type="ARBA" id="ARBA00022692"/>
    </source>
</evidence>
<feature type="transmembrane region" description="Helical" evidence="6">
    <location>
        <begin position="113"/>
        <end position="135"/>
    </location>
</feature>
<feature type="transmembrane region" description="Helical" evidence="6">
    <location>
        <begin position="59"/>
        <end position="78"/>
    </location>
</feature>
<evidence type="ECO:0000256" key="5">
    <source>
        <dbReference type="ARBA" id="ARBA00023136"/>
    </source>
</evidence>
<feature type="transmembrane region" description="Helical" evidence="6">
    <location>
        <begin position="278"/>
        <end position="302"/>
    </location>
</feature>
<sequence>MTTETAETTGRPGPAPALPHTGLTLLALATAGMVVSVQQTVVIPLLPRLMAQFDTSVTAVTWVFTASLLAGAVATPLLSRFGDMYGKKRMILVVMGLLVLGSAVGALSESLPVLVFGRVLQGVSTALIPLAIGVIRDAFPREKIMGAIGIVSATMGVGGTLGMIVTGLIADRTTSHHPVFWITTVLAAAGLALVAWAAPDTGNRSGGRPDLVGAALLAGWLVCLLMAISQGNKWGWASGGVLGLFGAAAVLCAVWVRVETRVKEPLVRLRLLVGRQSLSANVASALLGFSMFAAFTLTSNFIQTDRDATGYGLSGSVLDVGIYGLPSTFTMLICSMFAGRIAARLGSAYTLAIGSVFAAFSYVWLAVANSHVHDMLIFGALQGVGFGIAYAALGTLAVQHVPMAESSIASGINSLVRTTGGSAAGAITAAILAGHTLSSGAPTLTAYQICFWLVAAAAILTTGVALLHAIRHPHEA</sequence>
<dbReference type="PANTHER" id="PTHR42718">
    <property type="entry name" value="MAJOR FACILITATOR SUPERFAMILY MULTIDRUG TRANSPORTER MFSC"/>
    <property type="match status" value="1"/>
</dbReference>
<dbReference type="Gene3D" id="1.20.1250.20">
    <property type="entry name" value="MFS general substrate transporter like domains"/>
    <property type="match status" value="2"/>
</dbReference>
<feature type="transmembrane region" description="Helical" evidence="6">
    <location>
        <begin position="234"/>
        <end position="258"/>
    </location>
</feature>
<name>A0ABP6QFM6_9ACTN</name>
<keyword evidence="4 6" id="KW-1133">Transmembrane helix</keyword>
<evidence type="ECO:0000256" key="4">
    <source>
        <dbReference type="ARBA" id="ARBA00022989"/>
    </source>
</evidence>
<dbReference type="PROSITE" id="PS50850">
    <property type="entry name" value="MFS"/>
    <property type="match status" value="1"/>
</dbReference>
<evidence type="ECO:0000256" key="1">
    <source>
        <dbReference type="ARBA" id="ARBA00004651"/>
    </source>
</evidence>
<dbReference type="PRINTS" id="PR01035">
    <property type="entry name" value="TCRTETA"/>
</dbReference>
<evidence type="ECO:0000313" key="8">
    <source>
        <dbReference type="EMBL" id="GAA3225398.1"/>
    </source>
</evidence>
<evidence type="ECO:0000313" key="9">
    <source>
        <dbReference type="Proteomes" id="UP001501237"/>
    </source>
</evidence>
<dbReference type="InterPro" id="IPR001958">
    <property type="entry name" value="Tet-R_TetA/multi-R_MdtG-like"/>
</dbReference>
<feature type="transmembrane region" description="Helical" evidence="6">
    <location>
        <begin position="25"/>
        <end position="47"/>
    </location>
</feature>
<dbReference type="InterPro" id="IPR011701">
    <property type="entry name" value="MFS"/>
</dbReference>
<keyword evidence="2" id="KW-0813">Transport</keyword>